<name>V5SDQ6_9HYPH</name>
<dbReference type="STRING" id="1029756.W911_09815"/>
<dbReference type="AlphaFoldDB" id="V5SDQ6"/>
<evidence type="ECO:0000259" key="3">
    <source>
        <dbReference type="Pfam" id="PF22636"/>
    </source>
</evidence>
<proteinExistence type="predicted"/>
<dbReference type="RefSeq" id="WP_023787324.1">
    <property type="nucleotide sequence ID" value="NC_022997.1"/>
</dbReference>
<dbReference type="Gene3D" id="3.10.129.10">
    <property type="entry name" value="Hotdog Thioesterase"/>
    <property type="match status" value="1"/>
</dbReference>
<dbReference type="InterPro" id="IPR025540">
    <property type="entry name" value="FlK"/>
</dbReference>
<feature type="domain" description="Fluoroacetyl-CoA-specific thioesterase-like" evidence="3">
    <location>
        <begin position="22"/>
        <end position="124"/>
    </location>
</feature>
<gene>
    <name evidence="4" type="ORF">W911_09815</name>
</gene>
<feature type="active site" evidence="1">
    <location>
        <position position="41"/>
    </location>
</feature>
<feature type="binding site" evidence="2">
    <location>
        <position position="68"/>
    </location>
    <ligand>
        <name>CoA</name>
        <dbReference type="ChEBI" id="CHEBI:57287"/>
    </ligand>
</feature>
<dbReference type="PANTHER" id="PTHR36934:SF1">
    <property type="entry name" value="THIOESTERASE DOMAIN-CONTAINING PROTEIN"/>
    <property type="match status" value="1"/>
</dbReference>
<protein>
    <submittedName>
        <fullName evidence="4">Thioesterase</fullName>
    </submittedName>
</protein>
<organism evidence="4 5">
    <name type="scientific">Hyphomicrobium nitrativorans NL23</name>
    <dbReference type="NCBI Taxonomy" id="1029756"/>
    <lineage>
        <taxon>Bacteria</taxon>
        <taxon>Pseudomonadati</taxon>
        <taxon>Pseudomonadota</taxon>
        <taxon>Alphaproteobacteria</taxon>
        <taxon>Hyphomicrobiales</taxon>
        <taxon>Hyphomicrobiaceae</taxon>
        <taxon>Hyphomicrobium</taxon>
    </lineage>
</organism>
<reference evidence="4 5" key="1">
    <citation type="journal article" date="2014" name="Genome Announc.">
        <title>Complete Genome Sequence of Hyphomicrobium nitrativorans Strain NL23, a Denitrifying Bacterium Isolated from Biofilm of a Methanol-Fed Denitrification System Treating Seawater at the Montreal Biodome.</title>
        <authorList>
            <person name="Martineau C."/>
            <person name="Villeneuve C."/>
            <person name="Mauffrey F."/>
            <person name="Villemur R."/>
        </authorList>
    </citation>
    <scope>NUCLEOTIDE SEQUENCE [LARGE SCALE GENOMIC DNA]</scope>
    <source>
        <strain evidence="4">NL23</strain>
    </source>
</reference>
<dbReference type="PIRSF" id="PIRSF014972">
    <property type="entry name" value="FlK"/>
    <property type="match status" value="1"/>
</dbReference>
<feature type="binding site" evidence="2">
    <location>
        <position position="68"/>
    </location>
    <ligand>
        <name>substrate</name>
    </ligand>
</feature>
<dbReference type="EMBL" id="CP006912">
    <property type="protein sequence ID" value="AHB48622.1"/>
    <property type="molecule type" value="Genomic_DNA"/>
</dbReference>
<dbReference type="Pfam" id="PF22636">
    <property type="entry name" value="FlK"/>
    <property type="match status" value="1"/>
</dbReference>
<sequence length="138" mass="14081">MTASERSTSLIPGLEGRAETVVTHALTAAALGSGTADVYATPAMIALMEAAAVAAIEKHLAPGETSVGTHLDVSHKAATPPGLAVSATATLLAVDGRKLTFAIEARDATEQIGDARHTRVIIDRTRFEAKARAKGGPA</sequence>
<dbReference type="PATRIC" id="fig|1029756.8.peg.2043"/>
<dbReference type="OrthoDB" id="6902891at2"/>
<keyword evidence="5" id="KW-1185">Reference proteome</keyword>
<dbReference type="HOGENOM" id="CLU_119426_0_1_5"/>
<dbReference type="SUPFAM" id="SSF54637">
    <property type="entry name" value="Thioesterase/thiol ester dehydrase-isomerase"/>
    <property type="match status" value="1"/>
</dbReference>
<dbReference type="InterPro" id="IPR054485">
    <property type="entry name" value="FlK-like_dom"/>
</dbReference>
<feature type="binding site" evidence="2">
    <location>
        <position position="119"/>
    </location>
    <ligand>
        <name>substrate</name>
    </ligand>
</feature>
<dbReference type="KEGG" id="hni:W911_09815"/>
<feature type="active site" evidence="1">
    <location>
        <position position="75"/>
    </location>
</feature>
<evidence type="ECO:0000313" key="4">
    <source>
        <dbReference type="EMBL" id="AHB48622.1"/>
    </source>
</evidence>
<dbReference type="Proteomes" id="UP000018542">
    <property type="component" value="Chromosome"/>
</dbReference>
<evidence type="ECO:0000256" key="2">
    <source>
        <dbReference type="PIRSR" id="PIRSR014972-2"/>
    </source>
</evidence>
<evidence type="ECO:0000313" key="5">
    <source>
        <dbReference type="Proteomes" id="UP000018542"/>
    </source>
</evidence>
<evidence type="ECO:0000256" key="1">
    <source>
        <dbReference type="PIRSR" id="PIRSR014972-1"/>
    </source>
</evidence>
<dbReference type="PANTHER" id="PTHR36934">
    <property type="entry name" value="BLR0278 PROTEIN"/>
    <property type="match status" value="1"/>
</dbReference>
<dbReference type="InterPro" id="IPR029069">
    <property type="entry name" value="HotDog_dom_sf"/>
</dbReference>
<feature type="active site" evidence="1">
    <location>
        <position position="49"/>
    </location>
</feature>
<accession>V5SDQ6</accession>